<name>A0A6A6TND7_9PLEO</name>
<organism evidence="2 3">
    <name type="scientific">Lophiostoma macrostomum CBS 122681</name>
    <dbReference type="NCBI Taxonomy" id="1314788"/>
    <lineage>
        <taxon>Eukaryota</taxon>
        <taxon>Fungi</taxon>
        <taxon>Dikarya</taxon>
        <taxon>Ascomycota</taxon>
        <taxon>Pezizomycotina</taxon>
        <taxon>Dothideomycetes</taxon>
        <taxon>Pleosporomycetidae</taxon>
        <taxon>Pleosporales</taxon>
        <taxon>Lophiostomataceae</taxon>
        <taxon>Lophiostoma</taxon>
    </lineage>
</organism>
<dbReference type="OrthoDB" id="506431at2759"/>
<protein>
    <recommendedName>
        <fullName evidence="1">Thioesterase domain-containing protein</fullName>
    </recommendedName>
</protein>
<evidence type="ECO:0000313" key="3">
    <source>
        <dbReference type="Proteomes" id="UP000799324"/>
    </source>
</evidence>
<reference evidence="2" key="1">
    <citation type="journal article" date="2020" name="Stud. Mycol.">
        <title>101 Dothideomycetes genomes: a test case for predicting lifestyles and emergence of pathogens.</title>
        <authorList>
            <person name="Haridas S."/>
            <person name="Albert R."/>
            <person name="Binder M."/>
            <person name="Bloem J."/>
            <person name="Labutti K."/>
            <person name="Salamov A."/>
            <person name="Andreopoulos B."/>
            <person name="Baker S."/>
            <person name="Barry K."/>
            <person name="Bills G."/>
            <person name="Bluhm B."/>
            <person name="Cannon C."/>
            <person name="Castanera R."/>
            <person name="Culley D."/>
            <person name="Daum C."/>
            <person name="Ezra D."/>
            <person name="Gonzalez J."/>
            <person name="Henrissat B."/>
            <person name="Kuo A."/>
            <person name="Liang C."/>
            <person name="Lipzen A."/>
            <person name="Lutzoni F."/>
            <person name="Magnuson J."/>
            <person name="Mondo S."/>
            <person name="Nolan M."/>
            <person name="Ohm R."/>
            <person name="Pangilinan J."/>
            <person name="Park H.-J."/>
            <person name="Ramirez L."/>
            <person name="Alfaro M."/>
            <person name="Sun H."/>
            <person name="Tritt A."/>
            <person name="Yoshinaga Y."/>
            <person name="Zwiers L.-H."/>
            <person name="Turgeon B."/>
            <person name="Goodwin S."/>
            <person name="Spatafora J."/>
            <person name="Crous P."/>
            <person name="Grigoriev I."/>
        </authorList>
    </citation>
    <scope>NUCLEOTIDE SEQUENCE</scope>
    <source>
        <strain evidence="2">CBS 122681</strain>
    </source>
</reference>
<dbReference type="InterPro" id="IPR006683">
    <property type="entry name" value="Thioestr_dom"/>
</dbReference>
<evidence type="ECO:0000313" key="2">
    <source>
        <dbReference type="EMBL" id="KAF2660463.1"/>
    </source>
</evidence>
<feature type="domain" description="Thioesterase" evidence="1">
    <location>
        <begin position="89"/>
        <end position="186"/>
    </location>
</feature>
<dbReference type="SUPFAM" id="SSF54637">
    <property type="entry name" value="Thioesterase/thiol ester dehydrase-isomerase"/>
    <property type="match status" value="1"/>
</dbReference>
<proteinExistence type="predicted"/>
<dbReference type="Pfam" id="PF03061">
    <property type="entry name" value="4HBT"/>
    <property type="match status" value="1"/>
</dbReference>
<keyword evidence="3" id="KW-1185">Reference proteome</keyword>
<dbReference type="Gene3D" id="3.10.129.10">
    <property type="entry name" value="Hotdog Thioesterase"/>
    <property type="match status" value="1"/>
</dbReference>
<evidence type="ECO:0000259" key="1">
    <source>
        <dbReference type="Pfam" id="PF03061"/>
    </source>
</evidence>
<dbReference type="InterPro" id="IPR029069">
    <property type="entry name" value="HotDog_dom_sf"/>
</dbReference>
<dbReference type="PANTHER" id="PTHR47260">
    <property type="entry name" value="UPF0644 PROTEIN PB2B4.06"/>
    <property type="match status" value="1"/>
</dbReference>
<dbReference type="EMBL" id="MU004299">
    <property type="protein sequence ID" value="KAF2660463.1"/>
    <property type="molecule type" value="Genomic_DNA"/>
</dbReference>
<sequence>MAASIAYLNSIPWCNALINDPSWTPTRTTSRVPKASSEDSFFAETLGTERTIRHCLTLRPSVGRDADVQFEEVRTIMELGDGLNGHPKICHGGFVATMLDEVCGVLITQNLEGKMRRAREKWGKSGDDGEGALGPHEGLNCFTAYLNTSYKKPVPTPGIVLCRAKFEKQERNKSYVSATIEDGMGTVFTRGEGMFVEVKQKL</sequence>
<dbReference type="Proteomes" id="UP000799324">
    <property type="component" value="Unassembled WGS sequence"/>
</dbReference>
<gene>
    <name evidence="2" type="ORF">K491DRAFT_588907</name>
</gene>
<dbReference type="PANTHER" id="PTHR47260:SF3">
    <property type="entry name" value="THIOESTERASE FAMILY PROTEIN (AFU_ORTHOLOGUE AFUA_7G03960)"/>
    <property type="match status" value="1"/>
</dbReference>
<dbReference type="CDD" id="cd03443">
    <property type="entry name" value="PaaI_thioesterase"/>
    <property type="match status" value="1"/>
</dbReference>
<accession>A0A6A6TND7</accession>
<dbReference type="InterPro" id="IPR052061">
    <property type="entry name" value="PTE-AB_protein"/>
</dbReference>
<dbReference type="AlphaFoldDB" id="A0A6A6TND7"/>